<evidence type="ECO:0000256" key="1">
    <source>
        <dbReference type="SAM" id="MobiDB-lite"/>
    </source>
</evidence>
<sequence>MTSHPPITLRQPLTSTPSPPQPSPPPLSWLTGSWNVTHSTLPMWKKSRNVRITYTALPTRTNGLVEIDDVVSYQGVNKSKKRVSTVRGVDKASSPPSSSPSAPAPATTEAQEVEREEKASPSYTWRGRGLLMIATSKWEILGWGDEAETGNQWVVTFFQKTLFTPAGVDVYARRGQLRGETVERIKGALEGLGGEVGTLAGAMFEVAFDGEREGEV</sequence>
<comment type="caution">
    <text evidence="2">The sequence shown here is derived from an EMBL/GenBank/DDBJ whole genome shotgun (WGS) entry which is preliminary data.</text>
</comment>
<organism evidence="2 3">
    <name type="scientific">Ascochyta lentis</name>
    <dbReference type="NCBI Taxonomy" id="205686"/>
    <lineage>
        <taxon>Eukaryota</taxon>
        <taxon>Fungi</taxon>
        <taxon>Dikarya</taxon>
        <taxon>Ascomycota</taxon>
        <taxon>Pezizomycotina</taxon>
        <taxon>Dothideomycetes</taxon>
        <taxon>Pleosporomycetidae</taxon>
        <taxon>Pleosporales</taxon>
        <taxon>Pleosporineae</taxon>
        <taxon>Didymellaceae</taxon>
        <taxon>Ascochyta</taxon>
    </lineage>
</organism>
<keyword evidence="3" id="KW-1185">Reference proteome</keyword>
<accession>A0A8H7JC67</accession>
<dbReference type="AlphaFoldDB" id="A0A8H7JC67"/>
<dbReference type="OrthoDB" id="9975758at2759"/>
<feature type="region of interest" description="Disordered" evidence="1">
    <location>
        <begin position="82"/>
        <end position="121"/>
    </location>
</feature>
<evidence type="ECO:0000313" key="2">
    <source>
        <dbReference type="EMBL" id="KAF9700904.1"/>
    </source>
</evidence>
<feature type="region of interest" description="Disordered" evidence="1">
    <location>
        <begin position="1"/>
        <end position="28"/>
    </location>
</feature>
<reference evidence="2" key="1">
    <citation type="submission" date="2018-12" db="EMBL/GenBank/DDBJ databases">
        <authorList>
            <person name="Syme R.A."/>
            <person name="Farfan-Caceres L."/>
            <person name="Lichtenzveig J."/>
        </authorList>
    </citation>
    <scope>NUCLEOTIDE SEQUENCE</scope>
    <source>
        <strain evidence="2">Al4</strain>
    </source>
</reference>
<evidence type="ECO:0000313" key="3">
    <source>
        <dbReference type="Proteomes" id="UP000651452"/>
    </source>
</evidence>
<gene>
    <name evidence="2" type="ORF">EKO04_000891</name>
</gene>
<dbReference type="Proteomes" id="UP000651452">
    <property type="component" value="Unassembled WGS sequence"/>
</dbReference>
<dbReference type="EMBL" id="RZGK01000002">
    <property type="protein sequence ID" value="KAF9700904.1"/>
    <property type="molecule type" value="Genomic_DNA"/>
</dbReference>
<reference evidence="2" key="2">
    <citation type="submission" date="2020-09" db="EMBL/GenBank/DDBJ databases">
        <title>Reference genome assembly for Australian Ascochyta lentis isolate Al4.</title>
        <authorList>
            <person name="Lee R.C."/>
            <person name="Farfan-Caceres L.M."/>
            <person name="Debler J.W."/>
            <person name="Williams A.H."/>
            <person name="Henares B.M."/>
        </authorList>
    </citation>
    <scope>NUCLEOTIDE SEQUENCE</scope>
    <source>
        <strain evidence="2">Al4</strain>
    </source>
</reference>
<protein>
    <submittedName>
        <fullName evidence="2">Uncharacterized protein</fullName>
    </submittedName>
</protein>
<feature type="compositionally biased region" description="Pro residues" evidence="1">
    <location>
        <begin position="17"/>
        <end position="27"/>
    </location>
</feature>
<proteinExistence type="predicted"/>
<feature type="compositionally biased region" description="Low complexity" evidence="1">
    <location>
        <begin position="92"/>
        <end position="106"/>
    </location>
</feature>
<name>A0A8H7JC67_9PLEO</name>